<dbReference type="InterPro" id="IPR003695">
    <property type="entry name" value="Ppx_GppA_N"/>
</dbReference>
<comment type="similarity">
    <text evidence="1">Belongs to the GppA/Ppx family.</text>
</comment>
<evidence type="ECO:0000313" key="5">
    <source>
        <dbReference type="Proteomes" id="UP000003277"/>
    </source>
</evidence>
<evidence type="ECO:0000256" key="1">
    <source>
        <dbReference type="ARBA" id="ARBA00007125"/>
    </source>
</evidence>
<dbReference type="HOGENOM" id="CLU_025908_4_1_9"/>
<dbReference type="EMBL" id="ADLT01000019">
    <property type="protein sequence ID" value="EHO63171.1"/>
    <property type="molecule type" value="Genomic_DNA"/>
</dbReference>
<dbReference type="SUPFAM" id="SSF109604">
    <property type="entry name" value="HD-domain/PDEase-like"/>
    <property type="match status" value="1"/>
</dbReference>
<name>H1CZT3_9FIRM</name>
<dbReference type="Gene3D" id="3.30.420.40">
    <property type="match status" value="1"/>
</dbReference>
<dbReference type="OrthoDB" id="9814545at2"/>
<dbReference type="RefSeq" id="WP_008859375.1">
    <property type="nucleotide sequence ID" value="NZ_JH591187.1"/>
</dbReference>
<dbReference type="PANTHER" id="PTHR30005:SF0">
    <property type="entry name" value="RETROGRADE REGULATION PROTEIN 2"/>
    <property type="match status" value="1"/>
</dbReference>
<dbReference type="InterPro" id="IPR043129">
    <property type="entry name" value="ATPase_NBD"/>
</dbReference>
<protein>
    <submittedName>
        <fullName evidence="4">Uncharacterized protein</fullName>
    </submittedName>
</protein>
<dbReference type="InterPro" id="IPR048950">
    <property type="entry name" value="Ppx_GppA_C"/>
</dbReference>
<dbReference type="GeneID" id="98911987"/>
<dbReference type="InterPro" id="IPR050273">
    <property type="entry name" value="GppA/Ppx_hydrolase"/>
</dbReference>
<reference evidence="4 5" key="1">
    <citation type="submission" date="2011-11" db="EMBL/GenBank/DDBJ databases">
        <title>The Genome Sequence of Dialister succinatiphilus YIT 11850.</title>
        <authorList>
            <consortium name="The Broad Institute Genome Sequencing Platform"/>
            <person name="Earl A."/>
            <person name="Ward D."/>
            <person name="Feldgarden M."/>
            <person name="Gevers D."/>
            <person name="Morotomi M."/>
            <person name="Young S.K."/>
            <person name="Zeng Q."/>
            <person name="Gargeya S."/>
            <person name="Fitzgerald M."/>
            <person name="Haas B."/>
            <person name="Abouelleil A."/>
            <person name="Alvarado L."/>
            <person name="Arachchi H.M."/>
            <person name="Berlin A."/>
            <person name="Brown A."/>
            <person name="Chapman S.B."/>
            <person name="Dunbar C."/>
            <person name="Gearin G."/>
            <person name="Goldberg J."/>
            <person name="Griggs A."/>
            <person name="Gujja S."/>
            <person name="Heiman D."/>
            <person name="Howarth C."/>
            <person name="Lui A."/>
            <person name="MacDonald P.J.P."/>
            <person name="Montmayeur A."/>
            <person name="Murphy C."/>
            <person name="Neiman D."/>
            <person name="Pearson M."/>
            <person name="Priest M."/>
            <person name="Roberts A."/>
            <person name="Saif S."/>
            <person name="Shea T."/>
            <person name="Sisk P."/>
            <person name="Stolte C."/>
            <person name="Sykes S."/>
            <person name="Wortman J."/>
            <person name="Nusbaum C."/>
            <person name="Birren B."/>
        </authorList>
    </citation>
    <scope>NUCLEOTIDE SEQUENCE [LARGE SCALE GENOMIC DNA]</scope>
    <source>
        <strain evidence="4 5">YIT 11850</strain>
    </source>
</reference>
<organism evidence="4 5">
    <name type="scientific">Dialister succinatiphilus YIT 11850</name>
    <dbReference type="NCBI Taxonomy" id="742743"/>
    <lineage>
        <taxon>Bacteria</taxon>
        <taxon>Bacillati</taxon>
        <taxon>Bacillota</taxon>
        <taxon>Negativicutes</taxon>
        <taxon>Veillonellales</taxon>
        <taxon>Veillonellaceae</taxon>
        <taxon>Dialister</taxon>
    </lineage>
</organism>
<accession>H1CZT3</accession>
<evidence type="ECO:0000259" key="3">
    <source>
        <dbReference type="Pfam" id="PF21447"/>
    </source>
</evidence>
<dbReference type="AlphaFoldDB" id="H1CZT3"/>
<comment type="caution">
    <text evidence="4">The sequence shown here is derived from an EMBL/GenBank/DDBJ whole genome shotgun (WGS) entry which is preliminary data.</text>
</comment>
<gene>
    <name evidence="4" type="ORF">HMPREF9453_00871</name>
</gene>
<keyword evidence="5" id="KW-1185">Reference proteome</keyword>
<dbReference type="STRING" id="742743.HMPREF9453_00871"/>
<proteinExistence type="inferred from homology"/>
<dbReference type="SUPFAM" id="SSF53067">
    <property type="entry name" value="Actin-like ATPase domain"/>
    <property type="match status" value="2"/>
</dbReference>
<feature type="domain" description="Ppx/GppA phosphatase C-terminal" evidence="3">
    <location>
        <begin position="336"/>
        <end position="478"/>
    </location>
</feature>
<evidence type="ECO:0000313" key="4">
    <source>
        <dbReference type="EMBL" id="EHO63171.1"/>
    </source>
</evidence>
<dbReference type="Pfam" id="PF21447">
    <property type="entry name" value="Ppx-GppA_III"/>
    <property type="match status" value="1"/>
</dbReference>
<dbReference type="PATRIC" id="fig|742743.3.peg.888"/>
<evidence type="ECO:0000259" key="2">
    <source>
        <dbReference type="Pfam" id="PF02541"/>
    </source>
</evidence>
<dbReference type="Gene3D" id="3.30.420.150">
    <property type="entry name" value="Exopolyphosphatase. Domain 2"/>
    <property type="match status" value="1"/>
</dbReference>
<dbReference type="PANTHER" id="PTHR30005">
    <property type="entry name" value="EXOPOLYPHOSPHATASE"/>
    <property type="match status" value="1"/>
</dbReference>
<dbReference type="Gene3D" id="1.10.3210.10">
    <property type="entry name" value="Hypothetical protein af1432"/>
    <property type="match status" value="1"/>
</dbReference>
<dbReference type="Proteomes" id="UP000003277">
    <property type="component" value="Unassembled WGS sequence"/>
</dbReference>
<dbReference type="GO" id="GO:0016462">
    <property type="term" value="F:pyrophosphatase activity"/>
    <property type="evidence" value="ECO:0007669"/>
    <property type="project" value="TreeGrafter"/>
</dbReference>
<sequence>MSDQKPLIYGIIHIGSSNVSMRIVQYNSVKDIRVIESVRKDTTFGEEVFNQKRLSFPSIKKLCRMLEGLKQLLMDYQVKVYAVYATAVLREAENCRSIIDLVRVNTGFNVQVVDMPQEIYFKHFGLQYQFKEYNKAIGGRMGNNFLFVDITSGCIGLTVWEKGALCYQHNVHIGTLRLLETFKLNQRDSMDFPQALGEYIHAIMEPLWVTVRNYDIDTVILSGREARIVGRLMGYEIEKEITEVRKDVIIRFHEEAGSLSTSMLRQKYHIEESLASVVSPTIHIYKEILDNVPVKNVVMMGMTFVEAASLFYGAQKTKDPALLYMRAQNLELTRSIAASYYYEPDHARAMERYSYHIIRAFDRYNGLNERDEFLLRMAIILYQIGKYVNLLGSSIQAWSMVKGTDIFGISDKEKDIVACIVYYDHKGMPSDDDEPFRILSDESKMTALKLIAIFRLVRAMDMSRKQKLKDVSARIVKDCLLIEYESDENTALETWLFDKEKEFFENIFGMEAKLERR</sequence>
<dbReference type="eggNOG" id="COG0248">
    <property type="taxonomic scope" value="Bacteria"/>
</dbReference>
<feature type="domain" description="Ppx/GppA phosphatase N-terminal" evidence="2">
    <location>
        <begin position="26"/>
        <end position="211"/>
    </location>
</feature>
<dbReference type="Pfam" id="PF02541">
    <property type="entry name" value="Ppx-GppA"/>
    <property type="match status" value="1"/>
</dbReference>